<dbReference type="AlphaFoldDB" id="A0A6N8HV21"/>
<dbReference type="PANTHER" id="PTHR46333">
    <property type="entry name" value="CYTOKINESIS PROTEIN 3"/>
    <property type="match status" value="1"/>
</dbReference>
<feature type="chain" id="PRO_5026951146" description="Transglutaminase-like domain-containing protein" evidence="1">
    <location>
        <begin position="26"/>
        <end position="471"/>
    </location>
</feature>
<evidence type="ECO:0000313" key="4">
    <source>
        <dbReference type="Proteomes" id="UP000469440"/>
    </source>
</evidence>
<accession>A0A6N8HV21</accession>
<dbReference type="InterPro" id="IPR052557">
    <property type="entry name" value="CAP/Cytokinesis_protein"/>
</dbReference>
<evidence type="ECO:0000259" key="2">
    <source>
        <dbReference type="Pfam" id="PF01841"/>
    </source>
</evidence>
<dbReference type="SUPFAM" id="SSF54001">
    <property type="entry name" value="Cysteine proteinases"/>
    <property type="match status" value="1"/>
</dbReference>
<feature type="signal peptide" evidence="1">
    <location>
        <begin position="1"/>
        <end position="25"/>
    </location>
</feature>
<dbReference type="GO" id="GO:0005737">
    <property type="term" value="C:cytoplasm"/>
    <property type="evidence" value="ECO:0007669"/>
    <property type="project" value="TreeGrafter"/>
</dbReference>
<dbReference type="EMBL" id="VWXL01000010">
    <property type="protein sequence ID" value="MVB09631.1"/>
    <property type="molecule type" value="Genomic_DNA"/>
</dbReference>
<name>A0A6N8HV21_9FIRM</name>
<comment type="caution">
    <text evidence="3">The sequence shown here is derived from an EMBL/GenBank/DDBJ whole genome shotgun (WGS) entry which is preliminary data.</text>
</comment>
<dbReference type="Proteomes" id="UP000469440">
    <property type="component" value="Unassembled WGS sequence"/>
</dbReference>
<organism evidence="3 4">
    <name type="scientific">Caproicibacter fermentans</name>
    <dbReference type="NCBI Taxonomy" id="2576756"/>
    <lineage>
        <taxon>Bacteria</taxon>
        <taxon>Bacillati</taxon>
        <taxon>Bacillota</taxon>
        <taxon>Clostridia</taxon>
        <taxon>Eubacteriales</taxon>
        <taxon>Acutalibacteraceae</taxon>
        <taxon>Caproicibacter</taxon>
    </lineage>
</organism>
<dbReference type="PANTHER" id="PTHR46333:SF2">
    <property type="entry name" value="CYTOKINESIS PROTEIN 3"/>
    <property type="match status" value="1"/>
</dbReference>
<dbReference type="Pfam" id="PF01841">
    <property type="entry name" value="Transglut_core"/>
    <property type="match status" value="1"/>
</dbReference>
<dbReference type="InterPro" id="IPR038765">
    <property type="entry name" value="Papain-like_cys_pep_sf"/>
</dbReference>
<keyword evidence="1" id="KW-0732">Signal</keyword>
<gene>
    <name evidence="3" type="ORF">CAFE_02920</name>
</gene>
<dbReference type="Gene3D" id="3.10.620.30">
    <property type="match status" value="1"/>
</dbReference>
<proteinExistence type="predicted"/>
<sequence length="471" mass="50965">MRFQKCRAAAAGCFSAFLLISSISGLPGFLPGAGGSLTASASVQAAVPFSTSSVARTEGGGANGSGQDDKAYQAIREITSSADVPGGTRITLNKYLASADARPAYSFVKQDYGYRALSSDSERTLYEYIDNAAYQVSNQSVSGYYPVGQIVLTAKLDQSRLQKVFLAYTNDHPEVFWLTNVFSYGYDGDSSILQLFSVLSADGCREAVNALNSKLQQVIQSVPAGLSEFDREEALYDYLTKNCSYNDAAVEDTSIWQAFTAYGALMDGHVVCEGYSRAMELLSSYLGLHCTLIRGSSNGVGHMWNAVSIGENWYHLDLTWCDGNQPIYNYFNVTDQVIRQTHKISPAYSSLTEQQLAAANSQVNLFLPACQSTAENYYVVKGIKITDLGNAGDSTVVQQLSADLAESDPTVAFYIDAGPKFTSVVNGLVSASPYKMKTYLQQACRQSGKSPENVSYVVDSANHGLEICVTY</sequence>
<evidence type="ECO:0000256" key="1">
    <source>
        <dbReference type="SAM" id="SignalP"/>
    </source>
</evidence>
<reference evidence="3 4" key="1">
    <citation type="submission" date="2019-09" db="EMBL/GenBank/DDBJ databases">
        <title>Genome sequence of Clostridium sp. EA1.</title>
        <authorList>
            <person name="Poehlein A."/>
            <person name="Bengelsdorf F.R."/>
            <person name="Daniel R."/>
        </authorList>
    </citation>
    <scope>NUCLEOTIDE SEQUENCE [LARGE SCALE GENOMIC DNA]</scope>
    <source>
        <strain evidence="3 4">EA1</strain>
    </source>
</reference>
<feature type="domain" description="Transglutaminase-like" evidence="2">
    <location>
        <begin position="227"/>
        <end position="317"/>
    </location>
</feature>
<protein>
    <recommendedName>
        <fullName evidence="2">Transglutaminase-like domain-containing protein</fullName>
    </recommendedName>
</protein>
<dbReference type="OrthoDB" id="9788327at2"/>
<evidence type="ECO:0000313" key="3">
    <source>
        <dbReference type="EMBL" id="MVB09631.1"/>
    </source>
</evidence>
<keyword evidence="4" id="KW-1185">Reference proteome</keyword>
<dbReference type="InterPro" id="IPR002931">
    <property type="entry name" value="Transglutaminase-like"/>
</dbReference>